<gene>
    <name evidence="1" type="ORF">A6M23_14135</name>
    <name evidence="2" type="ORF">A6P07_09060</name>
</gene>
<evidence type="ECO:0000313" key="1">
    <source>
        <dbReference type="EMBL" id="OCX70330.1"/>
    </source>
</evidence>
<proteinExistence type="predicted"/>
<protein>
    <submittedName>
        <fullName evidence="1">Uncharacterized protein</fullName>
    </submittedName>
</protein>
<dbReference type="EMBL" id="LWSA01000121">
    <property type="protein sequence ID" value="OCX73000.1"/>
    <property type="molecule type" value="Genomic_DNA"/>
</dbReference>
<keyword evidence="4" id="KW-1185">Reference proteome</keyword>
<dbReference type="EMBL" id="LWRY01000169">
    <property type="protein sequence ID" value="OCX70330.1"/>
    <property type="molecule type" value="Genomic_DNA"/>
</dbReference>
<dbReference type="RefSeq" id="WP_024895558.1">
    <property type="nucleotide sequence ID" value="NZ_LWRY01000169.1"/>
</dbReference>
<dbReference type="OrthoDB" id="5297361at2"/>
<dbReference type="AlphaFoldDB" id="A0A1C2I306"/>
<evidence type="ECO:0000313" key="3">
    <source>
        <dbReference type="Proteomes" id="UP000094893"/>
    </source>
</evidence>
<name>A0A1C2I306_ACITH</name>
<evidence type="ECO:0000313" key="2">
    <source>
        <dbReference type="EMBL" id="OCX73000.1"/>
    </source>
</evidence>
<reference evidence="1 3" key="1">
    <citation type="journal article" date="2016" name="Int. J. Mol. Sci.">
        <title>Comparative genomics of the extreme acidophile Acidithiobacillus thiooxidans reveals intraspecific divergence and niche adaptation.</title>
        <authorList>
            <person name="Zhang X."/>
            <person name="Feng X."/>
            <person name="Tao J."/>
            <person name="Ma L."/>
            <person name="Xiao Y."/>
            <person name="Liang Y."/>
            <person name="Liu X."/>
            <person name="Yin H."/>
        </authorList>
    </citation>
    <scope>NUCLEOTIDE SEQUENCE [LARGE SCALE GENOMIC DNA]</scope>
    <source>
        <strain evidence="2 3">A02</strain>
        <strain evidence="1">DXS-W</strain>
    </source>
</reference>
<dbReference type="Proteomes" id="UP000095008">
    <property type="component" value="Unassembled WGS sequence"/>
</dbReference>
<accession>A0A1C2I306</accession>
<dbReference type="Proteomes" id="UP000094893">
    <property type="component" value="Unassembled WGS sequence"/>
</dbReference>
<sequence>MHQINHLPPERMTPEQRRHEIASLLANGLARLRVCAAEQSAHIAEESEFKLGFSGNQRVHSDPVNKTTTESK</sequence>
<comment type="caution">
    <text evidence="1">The sequence shown here is derived from an EMBL/GenBank/DDBJ whole genome shotgun (WGS) entry which is preliminary data.</text>
</comment>
<organism evidence="1 4">
    <name type="scientific">Acidithiobacillus thiooxidans</name>
    <name type="common">Thiobacillus thiooxidans</name>
    <dbReference type="NCBI Taxonomy" id="930"/>
    <lineage>
        <taxon>Bacteria</taxon>
        <taxon>Pseudomonadati</taxon>
        <taxon>Pseudomonadota</taxon>
        <taxon>Acidithiobacillia</taxon>
        <taxon>Acidithiobacillales</taxon>
        <taxon>Acidithiobacillaceae</taxon>
        <taxon>Acidithiobacillus</taxon>
    </lineage>
</organism>
<evidence type="ECO:0000313" key="4">
    <source>
        <dbReference type="Proteomes" id="UP000095008"/>
    </source>
</evidence>